<keyword evidence="2" id="KW-1185">Reference proteome</keyword>
<sequence length="176" mass="20613">MPYYVLPMVKPKPQINLIKKDLEDNPRECDSLMSTVLWAYRMSKKSTTGVSLYMFTYGQEAMLPFKITLIYSNIDELGESRVATLEKLVLSNDKVAKAYNKHIKEKRFDVGNIVWKTILLTSMDDEKFGKWLPTWEGPYLVSKIFSENVYQLIEMEGKELLRTINGKFLKRYYPTM</sequence>
<evidence type="ECO:0000313" key="2">
    <source>
        <dbReference type="Proteomes" id="UP001634007"/>
    </source>
</evidence>
<proteinExistence type="predicted"/>
<organism evidence="1 2">
    <name type="scientific">Eucalyptus globulus</name>
    <name type="common">Tasmanian blue gum</name>
    <dbReference type="NCBI Taxonomy" id="34317"/>
    <lineage>
        <taxon>Eukaryota</taxon>
        <taxon>Viridiplantae</taxon>
        <taxon>Streptophyta</taxon>
        <taxon>Embryophyta</taxon>
        <taxon>Tracheophyta</taxon>
        <taxon>Spermatophyta</taxon>
        <taxon>Magnoliopsida</taxon>
        <taxon>eudicotyledons</taxon>
        <taxon>Gunneridae</taxon>
        <taxon>Pentapetalae</taxon>
        <taxon>rosids</taxon>
        <taxon>malvids</taxon>
        <taxon>Myrtales</taxon>
        <taxon>Myrtaceae</taxon>
        <taxon>Myrtoideae</taxon>
        <taxon>Eucalypteae</taxon>
        <taxon>Eucalyptus</taxon>
    </lineage>
</organism>
<dbReference type="PANTHER" id="PTHR48475:SF1">
    <property type="entry name" value="RNASE H TYPE-1 DOMAIN-CONTAINING PROTEIN"/>
    <property type="match status" value="1"/>
</dbReference>
<dbReference type="Proteomes" id="UP001634007">
    <property type="component" value="Unassembled WGS sequence"/>
</dbReference>
<dbReference type="PANTHER" id="PTHR48475">
    <property type="entry name" value="RIBONUCLEASE H"/>
    <property type="match status" value="1"/>
</dbReference>
<reference evidence="1 2" key="1">
    <citation type="submission" date="2024-11" db="EMBL/GenBank/DDBJ databases">
        <title>Chromosome-level genome assembly of Eucalyptus globulus Labill. provides insights into its genome evolution.</title>
        <authorList>
            <person name="Li X."/>
        </authorList>
    </citation>
    <scope>NUCLEOTIDE SEQUENCE [LARGE SCALE GENOMIC DNA]</scope>
    <source>
        <strain evidence="1">CL2024</strain>
        <tissue evidence="1">Fresh tender leaves</tissue>
    </source>
</reference>
<accession>A0ABD3KB33</accession>
<evidence type="ECO:0000313" key="1">
    <source>
        <dbReference type="EMBL" id="KAL3735644.1"/>
    </source>
</evidence>
<comment type="caution">
    <text evidence="1">The sequence shown here is derived from an EMBL/GenBank/DDBJ whole genome shotgun (WGS) entry which is preliminary data.</text>
</comment>
<dbReference type="AlphaFoldDB" id="A0ABD3KB33"/>
<protein>
    <submittedName>
        <fullName evidence="1">Uncharacterized protein</fullName>
    </submittedName>
</protein>
<name>A0ABD3KB33_EUCGL</name>
<dbReference type="EMBL" id="JBJKBG010000006">
    <property type="protein sequence ID" value="KAL3735644.1"/>
    <property type="molecule type" value="Genomic_DNA"/>
</dbReference>
<gene>
    <name evidence="1" type="ORF">ACJRO7_024726</name>
</gene>